<evidence type="ECO:0000256" key="5">
    <source>
        <dbReference type="SAM" id="MobiDB-lite"/>
    </source>
</evidence>
<dbReference type="Proteomes" id="UP000828390">
    <property type="component" value="Unassembled WGS sequence"/>
</dbReference>
<dbReference type="InterPro" id="IPR007317">
    <property type="entry name" value="GET4"/>
</dbReference>
<sequence>MADGTQRVLAKCQKCIDSGDYYEAHQMFRTLYFRYSTAKKYAEAIDLLYNGALTLLKHKQYESGSDLALLMVDVLNTAKEPVTEGHTDKVVELLRVMEDPNLDRHQYLNSALRWTINVEPRCKAGHPELHKKCGLLFWQEKNYIQARYHYLHSSDGNNLAAMLIEYHTTLGYPSEADLFIAQTVLQFLCLQNKDTAMVVFTVYTKQHPDVERGPPYIQPLLNFIWFLLLALESGKLAVFVVLCEKYQTSISRDPSYREYLDKIGQIFFGVPPPKSQSQGGFLGNLIHSLLGEDGDNMSPSGTTSHTPVLTPHTPSTEQKSMTPVELD</sequence>
<name>A0A9D4M9N7_DREPO</name>
<comment type="subcellular location">
    <subcellularLocation>
        <location evidence="1">Cytoplasm</location>
        <location evidence="1">Cytosol</location>
    </subcellularLocation>
</comment>
<proteinExistence type="inferred from homology"/>
<comment type="caution">
    <text evidence="6">The sequence shown here is derived from an EMBL/GenBank/DDBJ whole genome shotgun (WGS) entry which is preliminary data.</text>
</comment>
<dbReference type="Gene3D" id="1.25.40.10">
    <property type="entry name" value="Tetratricopeptide repeat domain"/>
    <property type="match status" value="1"/>
</dbReference>
<dbReference type="AlphaFoldDB" id="A0A9D4M9N7"/>
<dbReference type="PANTHER" id="PTHR12875">
    <property type="entry name" value="GOLGI TO ER TRAFFIC PROTEIN 4 HOMOLOG"/>
    <property type="match status" value="1"/>
</dbReference>
<evidence type="ECO:0008006" key="8">
    <source>
        <dbReference type="Google" id="ProtNLM"/>
    </source>
</evidence>
<dbReference type="FunFam" id="1.25.40.10:FF:000060">
    <property type="entry name" value="Golgi to ER traffic protein 4 homolog"/>
    <property type="match status" value="1"/>
</dbReference>
<gene>
    <name evidence="6" type="ORF">DPMN_035490</name>
</gene>
<dbReference type="SUPFAM" id="SSF81901">
    <property type="entry name" value="HCP-like"/>
    <property type="match status" value="1"/>
</dbReference>
<dbReference type="GO" id="GO:0045048">
    <property type="term" value="P:protein insertion into ER membrane"/>
    <property type="evidence" value="ECO:0007669"/>
    <property type="project" value="InterPro"/>
</dbReference>
<feature type="compositionally biased region" description="Polar residues" evidence="5">
    <location>
        <begin position="297"/>
        <end position="321"/>
    </location>
</feature>
<keyword evidence="3" id="KW-0813">Transport</keyword>
<reference evidence="6" key="1">
    <citation type="journal article" date="2019" name="bioRxiv">
        <title>The Genome of the Zebra Mussel, Dreissena polymorpha: A Resource for Invasive Species Research.</title>
        <authorList>
            <person name="McCartney M.A."/>
            <person name="Auch B."/>
            <person name="Kono T."/>
            <person name="Mallez S."/>
            <person name="Zhang Y."/>
            <person name="Obille A."/>
            <person name="Becker A."/>
            <person name="Abrahante J.E."/>
            <person name="Garbe J."/>
            <person name="Badalamenti J.P."/>
            <person name="Herman A."/>
            <person name="Mangelson H."/>
            <person name="Liachko I."/>
            <person name="Sullivan S."/>
            <person name="Sone E.D."/>
            <person name="Koren S."/>
            <person name="Silverstein K.A.T."/>
            <person name="Beckman K.B."/>
            <person name="Gohl D.M."/>
        </authorList>
    </citation>
    <scope>NUCLEOTIDE SEQUENCE</scope>
    <source>
        <strain evidence="6">Duluth1</strain>
        <tissue evidence="6">Whole animal</tissue>
    </source>
</reference>
<dbReference type="GO" id="GO:0071818">
    <property type="term" value="C:BAT3 complex"/>
    <property type="evidence" value="ECO:0007669"/>
    <property type="project" value="TreeGrafter"/>
</dbReference>
<evidence type="ECO:0000313" key="6">
    <source>
        <dbReference type="EMBL" id="KAH3872275.1"/>
    </source>
</evidence>
<evidence type="ECO:0000256" key="4">
    <source>
        <dbReference type="ARBA" id="ARBA00022490"/>
    </source>
</evidence>
<dbReference type="PANTHER" id="PTHR12875:SF0">
    <property type="entry name" value="GOLGI TO ER TRAFFIC PROTEIN 4 HOMOLOG"/>
    <property type="match status" value="1"/>
</dbReference>
<dbReference type="Pfam" id="PF04190">
    <property type="entry name" value="GET4"/>
    <property type="match status" value="1"/>
</dbReference>
<evidence type="ECO:0000256" key="3">
    <source>
        <dbReference type="ARBA" id="ARBA00022448"/>
    </source>
</evidence>
<dbReference type="EMBL" id="JAIWYP010000002">
    <property type="protein sequence ID" value="KAH3872275.1"/>
    <property type="molecule type" value="Genomic_DNA"/>
</dbReference>
<dbReference type="InterPro" id="IPR011990">
    <property type="entry name" value="TPR-like_helical_dom_sf"/>
</dbReference>
<keyword evidence="7" id="KW-1185">Reference proteome</keyword>
<feature type="region of interest" description="Disordered" evidence="5">
    <location>
        <begin position="293"/>
        <end position="327"/>
    </location>
</feature>
<accession>A0A9D4M9N7</accession>
<evidence type="ECO:0000313" key="7">
    <source>
        <dbReference type="Proteomes" id="UP000828390"/>
    </source>
</evidence>
<evidence type="ECO:0000256" key="2">
    <source>
        <dbReference type="ARBA" id="ARBA00005351"/>
    </source>
</evidence>
<reference evidence="6" key="2">
    <citation type="submission" date="2020-11" db="EMBL/GenBank/DDBJ databases">
        <authorList>
            <person name="McCartney M.A."/>
            <person name="Auch B."/>
            <person name="Kono T."/>
            <person name="Mallez S."/>
            <person name="Becker A."/>
            <person name="Gohl D.M."/>
            <person name="Silverstein K.A.T."/>
            <person name="Koren S."/>
            <person name="Bechman K.B."/>
            <person name="Herman A."/>
            <person name="Abrahante J.E."/>
            <person name="Garbe J."/>
        </authorList>
    </citation>
    <scope>NUCLEOTIDE SEQUENCE</scope>
    <source>
        <strain evidence="6">Duluth1</strain>
        <tissue evidence="6">Whole animal</tissue>
    </source>
</reference>
<protein>
    <recommendedName>
        <fullName evidence="8">Golgi to ER traffic protein 4 homolog</fullName>
    </recommendedName>
</protein>
<keyword evidence="4" id="KW-0963">Cytoplasm</keyword>
<dbReference type="OrthoDB" id="10252405at2759"/>
<comment type="similarity">
    <text evidence="2">Belongs to the GET4 family.</text>
</comment>
<evidence type="ECO:0000256" key="1">
    <source>
        <dbReference type="ARBA" id="ARBA00004514"/>
    </source>
</evidence>
<organism evidence="6 7">
    <name type="scientific">Dreissena polymorpha</name>
    <name type="common">Zebra mussel</name>
    <name type="synonym">Mytilus polymorpha</name>
    <dbReference type="NCBI Taxonomy" id="45954"/>
    <lineage>
        <taxon>Eukaryota</taxon>
        <taxon>Metazoa</taxon>
        <taxon>Spiralia</taxon>
        <taxon>Lophotrochozoa</taxon>
        <taxon>Mollusca</taxon>
        <taxon>Bivalvia</taxon>
        <taxon>Autobranchia</taxon>
        <taxon>Heteroconchia</taxon>
        <taxon>Euheterodonta</taxon>
        <taxon>Imparidentia</taxon>
        <taxon>Neoheterodontei</taxon>
        <taxon>Myida</taxon>
        <taxon>Dreissenoidea</taxon>
        <taxon>Dreissenidae</taxon>
        <taxon>Dreissena</taxon>
    </lineage>
</organism>